<name>A0A4D6KSM4_VIGUN</name>
<dbReference type="EMBL" id="CP039345">
    <property type="protein sequence ID" value="QCD79553.1"/>
    <property type="molecule type" value="Genomic_DNA"/>
</dbReference>
<sequence>MVEERCVRGVFCGEVWGRVGAKVEEGFVGRFGEELEQRTWRVLWGGLRKSRSRGQGGFSGEVYGRGGAVEETVFEKRNEKRGGFCDEWKVPNTRECITKPSALSFHFSVK</sequence>
<protein>
    <submittedName>
        <fullName evidence="1">Uncharacterized protein</fullName>
    </submittedName>
</protein>
<gene>
    <name evidence="1" type="ORF">DEO72_LG1g3195</name>
</gene>
<evidence type="ECO:0000313" key="1">
    <source>
        <dbReference type="EMBL" id="QCD79553.1"/>
    </source>
</evidence>
<proteinExistence type="predicted"/>
<accession>A0A4D6KSM4</accession>
<organism evidence="1 2">
    <name type="scientific">Vigna unguiculata</name>
    <name type="common">Cowpea</name>
    <dbReference type="NCBI Taxonomy" id="3917"/>
    <lineage>
        <taxon>Eukaryota</taxon>
        <taxon>Viridiplantae</taxon>
        <taxon>Streptophyta</taxon>
        <taxon>Embryophyta</taxon>
        <taxon>Tracheophyta</taxon>
        <taxon>Spermatophyta</taxon>
        <taxon>Magnoliopsida</taxon>
        <taxon>eudicotyledons</taxon>
        <taxon>Gunneridae</taxon>
        <taxon>Pentapetalae</taxon>
        <taxon>rosids</taxon>
        <taxon>fabids</taxon>
        <taxon>Fabales</taxon>
        <taxon>Fabaceae</taxon>
        <taxon>Papilionoideae</taxon>
        <taxon>50 kb inversion clade</taxon>
        <taxon>NPAAA clade</taxon>
        <taxon>indigoferoid/millettioid clade</taxon>
        <taxon>Phaseoleae</taxon>
        <taxon>Vigna</taxon>
    </lineage>
</organism>
<reference evidence="1 2" key="1">
    <citation type="submission" date="2019-04" db="EMBL/GenBank/DDBJ databases">
        <title>An improved genome assembly and genetic linkage map for asparagus bean, Vigna unguiculata ssp. sesquipedialis.</title>
        <authorList>
            <person name="Xia Q."/>
            <person name="Zhang R."/>
            <person name="Dong Y."/>
        </authorList>
    </citation>
    <scope>NUCLEOTIDE SEQUENCE [LARGE SCALE GENOMIC DNA]</scope>
    <source>
        <tissue evidence="1">Leaf</tissue>
    </source>
</reference>
<dbReference type="AlphaFoldDB" id="A0A4D6KSM4"/>
<dbReference type="Proteomes" id="UP000501690">
    <property type="component" value="Linkage Group LG1"/>
</dbReference>
<evidence type="ECO:0000313" key="2">
    <source>
        <dbReference type="Proteomes" id="UP000501690"/>
    </source>
</evidence>
<keyword evidence="2" id="KW-1185">Reference proteome</keyword>